<sequence>MRVHVTHSVSSSRFDDDSTQTMIRPRKVFVDPVLVRINMIILLVVVLGLVFTITLIVGVHT</sequence>
<keyword evidence="1" id="KW-1133">Transmembrane helix</keyword>
<keyword evidence="1" id="KW-0472">Membrane</keyword>
<evidence type="ECO:0000313" key="3">
    <source>
        <dbReference type="Proteomes" id="UP000299102"/>
    </source>
</evidence>
<dbReference type="Proteomes" id="UP000299102">
    <property type="component" value="Unassembled WGS sequence"/>
</dbReference>
<feature type="transmembrane region" description="Helical" evidence="1">
    <location>
        <begin position="33"/>
        <end position="59"/>
    </location>
</feature>
<protein>
    <submittedName>
        <fullName evidence="2">Uncharacterized protein</fullName>
    </submittedName>
</protein>
<dbReference type="EMBL" id="BGZK01002124">
    <property type="protein sequence ID" value="GBP90902.1"/>
    <property type="molecule type" value="Genomic_DNA"/>
</dbReference>
<accession>A0A4C1ZTZ0</accession>
<feature type="non-terminal residue" evidence="2">
    <location>
        <position position="61"/>
    </location>
</feature>
<organism evidence="2 3">
    <name type="scientific">Eumeta variegata</name>
    <name type="common">Bagworm moth</name>
    <name type="synonym">Eumeta japonica</name>
    <dbReference type="NCBI Taxonomy" id="151549"/>
    <lineage>
        <taxon>Eukaryota</taxon>
        <taxon>Metazoa</taxon>
        <taxon>Ecdysozoa</taxon>
        <taxon>Arthropoda</taxon>
        <taxon>Hexapoda</taxon>
        <taxon>Insecta</taxon>
        <taxon>Pterygota</taxon>
        <taxon>Neoptera</taxon>
        <taxon>Endopterygota</taxon>
        <taxon>Lepidoptera</taxon>
        <taxon>Glossata</taxon>
        <taxon>Ditrysia</taxon>
        <taxon>Tineoidea</taxon>
        <taxon>Psychidae</taxon>
        <taxon>Oiketicinae</taxon>
        <taxon>Eumeta</taxon>
    </lineage>
</organism>
<evidence type="ECO:0000256" key="1">
    <source>
        <dbReference type="SAM" id="Phobius"/>
    </source>
</evidence>
<keyword evidence="1" id="KW-0812">Transmembrane</keyword>
<gene>
    <name evidence="2" type="ORF">EVAR_95566_1</name>
</gene>
<keyword evidence="3" id="KW-1185">Reference proteome</keyword>
<reference evidence="2 3" key="1">
    <citation type="journal article" date="2019" name="Commun. Biol.">
        <title>The bagworm genome reveals a unique fibroin gene that provides high tensile strength.</title>
        <authorList>
            <person name="Kono N."/>
            <person name="Nakamura H."/>
            <person name="Ohtoshi R."/>
            <person name="Tomita M."/>
            <person name="Numata K."/>
            <person name="Arakawa K."/>
        </authorList>
    </citation>
    <scope>NUCLEOTIDE SEQUENCE [LARGE SCALE GENOMIC DNA]</scope>
</reference>
<comment type="caution">
    <text evidence="2">The sequence shown here is derived from an EMBL/GenBank/DDBJ whole genome shotgun (WGS) entry which is preliminary data.</text>
</comment>
<proteinExistence type="predicted"/>
<name>A0A4C1ZTZ0_EUMVA</name>
<evidence type="ECO:0000313" key="2">
    <source>
        <dbReference type="EMBL" id="GBP90902.1"/>
    </source>
</evidence>
<dbReference type="AlphaFoldDB" id="A0A4C1ZTZ0"/>